<dbReference type="RefSeq" id="WP_070015482.1">
    <property type="nucleotide sequence ID" value="NZ_LJGW01000107.1"/>
</dbReference>
<keyword evidence="3" id="KW-1185">Reference proteome</keyword>
<sequence length="127" mass="13551">MYPLLLNLVVLAVFWASRRHNRRLPPRVWLPVLSGGAVAYTAGTLLILGHLVAGGLVALPAAALIVAAVVGDRRSRPPSAGARQAPSTTSRSKVLIAGIVLVPIVALGTWWWLSLMASLGEPMSWHY</sequence>
<feature type="transmembrane region" description="Helical" evidence="1">
    <location>
        <begin position="43"/>
        <end position="71"/>
    </location>
</feature>
<keyword evidence="1" id="KW-1133">Transmembrane helix</keyword>
<keyword evidence="1" id="KW-0812">Transmembrane</keyword>
<evidence type="ECO:0000256" key="1">
    <source>
        <dbReference type="SAM" id="Phobius"/>
    </source>
</evidence>
<feature type="transmembrane region" description="Helical" evidence="1">
    <location>
        <begin position="92"/>
        <end position="113"/>
    </location>
</feature>
<evidence type="ECO:0000313" key="2">
    <source>
        <dbReference type="EMBL" id="OEV12976.1"/>
    </source>
</evidence>
<name>A0A1E7L9V6_9ACTN</name>
<accession>A0A1E7L9V6</accession>
<evidence type="ECO:0000313" key="3">
    <source>
        <dbReference type="Proteomes" id="UP000176005"/>
    </source>
</evidence>
<keyword evidence="1" id="KW-0472">Membrane</keyword>
<gene>
    <name evidence="2" type="ORF">AN218_05555</name>
</gene>
<dbReference type="Proteomes" id="UP000176005">
    <property type="component" value="Unassembled WGS sequence"/>
</dbReference>
<dbReference type="AlphaFoldDB" id="A0A1E7L9V6"/>
<dbReference type="PATRIC" id="fig|518642.10.peg.2796"/>
<protein>
    <submittedName>
        <fullName evidence="2">Uncharacterized protein</fullName>
    </submittedName>
</protein>
<organism evidence="2 3">
    <name type="scientific">Streptomyces nanshensis</name>
    <dbReference type="NCBI Taxonomy" id="518642"/>
    <lineage>
        <taxon>Bacteria</taxon>
        <taxon>Bacillati</taxon>
        <taxon>Actinomycetota</taxon>
        <taxon>Actinomycetes</taxon>
        <taxon>Kitasatosporales</taxon>
        <taxon>Streptomycetaceae</taxon>
        <taxon>Streptomyces</taxon>
    </lineage>
</organism>
<reference evidence="2 3" key="1">
    <citation type="journal article" date="2016" name="Front. Microbiol.">
        <title>Comparative Genomics Analysis of Streptomyces Species Reveals Their Adaptation to the Marine Environment and Their Diversity at the Genomic Level.</title>
        <authorList>
            <person name="Tian X."/>
            <person name="Zhang Z."/>
            <person name="Yang T."/>
            <person name="Chen M."/>
            <person name="Li J."/>
            <person name="Chen F."/>
            <person name="Yang J."/>
            <person name="Li W."/>
            <person name="Zhang B."/>
            <person name="Zhang Z."/>
            <person name="Wu J."/>
            <person name="Zhang C."/>
            <person name="Long L."/>
            <person name="Xiao J."/>
        </authorList>
    </citation>
    <scope>NUCLEOTIDE SEQUENCE [LARGE SCALE GENOMIC DNA]</scope>
    <source>
        <strain evidence="2 3">SCSIO 10429</strain>
    </source>
</reference>
<comment type="caution">
    <text evidence="2">The sequence shown here is derived from an EMBL/GenBank/DDBJ whole genome shotgun (WGS) entry which is preliminary data.</text>
</comment>
<proteinExistence type="predicted"/>
<dbReference type="EMBL" id="LJGW01000107">
    <property type="protein sequence ID" value="OEV12976.1"/>
    <property type="molecule type" value="Genomic_DNA"/>
</dbReference>